<evidence type="ECO:0000313" key="4">
    <source>
        <dbReference type="Proteomes" id="UP000283634"/>
    </source>
</evidence>
<evidence type="ECO:0000313" key="3">
    <source>
        <dbReference type="EMBL" id="RNF04021.1"/>
    </source>
</evidence>
<reference evidence="3 4" key="1">
    <citation type="journal article" date="2018" name="BMC Genomics">
        <title>Genomic comparison of Trypanosoma conorhini and Trypanosoma rangeli to Trypanosoma cruzi strains of high and low virulence.</title>
        <authorList>
            <person name="Bradwell K.R."/>
            <person name="Koparde V.N."/>
            <person name="Matveyev A.V."/>
            <person name="Serrano M.G."/>
            <person name="Alves J.M."/>
            <person name="Parikh H."/>
            <person name="Huang B."/>
            <person name="Lee V."/>
            <person name="Espinosa-Alvarez O."/>
            <person name="Ortiz P.A."/>
            <person name="Costa-Martins A.G."/>
            <person name="Teixeira M.M."/>
            <person name="Buck G.A."/>
        </authorList>
    </citation>
    <scope>NUCLEOTIDE SEQUENCE [LARGE SCALE GENOMIC DNA]</scope>
    <source>
        <strain evidence="3 4">AM80</strain>
    </source>
</reference>
<dbReference type="Pfam" id="PF03987">
    <property type="entry name" value="Autophagy_act_C"/>
    <property type="match status" value="1"/>
</dbReference>
<sequence length="177" mass="19992">MDSLTCTQDEFDEILEKLSRRGLGWRTCRGSDPFGRAHTWLEGSSILHRELPCGRAEQLLVSYFITYSECYCQPQLYFAPERPMSPSEMCTWMGEVCYGAAERQDYDAPVVSMTFSEELQMTVWGLHPCDTTQLMRSTLVNGVGGDNLLELFLHSVGRFVGVDDQLLPPAHRIRGSG</sequence>
<dbReference type="RefSeq" id="XP_029237857.1">
    <property type="nucleotide sequence ID" value="XM_029382350.1"/>
</dbReference>
<organism evidence="3 4">
    <name type="scientific">Trypanosoma rangeli</name>
    <dbReference type="NCBI Taxonomy" id="5698"/>
    <lineage>
        <taxon>Eukaryota</taxon>
        <taxon>Discoba</taxon>
        <taxon>Euglenozoa</taxon>
        <taxon>Kinetoplastea</taxon>
        <taxon>Metakinetoplastina</taxon>
        <taxon>Trypanosomatida</taxon>
        <taxon>Trypanosomatidae</taxon>
        <taxon>Trypanosoma</taxon>
        <taxon>Herpetosoma</taxon>
    </lineage>
</organism>
<dbReference type="Proteomes" id="UP000283634">
    <property type="component" value="Unassembled WGS sequence"/>
</dbReference>
<proteinExistence type="predicted"/>
<gene>
    <name evidence="3" type="ORF">TraAM80_05471</name>
</gene>
<dbReference type="GO" id="GO:0006914">
    <property type="term" value="P:autophagy"/>
    <property type="evidence" value="ECO:0007669"/>
    <property type="project" value="UniProtKB-KW"/>
</dbReference>
<dbReference type="Gene3D" id="3.30.1460.50">
    <property type="match status" value="1"/>
</dbReference>
<protein>
    <submittedName>
        <fullName evidence="3">Uncharacterized protein</fullName>
    </submittedName>
</protein>
<dbReference type="GeneID" id="40329404"/>
<accession>A0A3R7KLN3</accession>
<comment type="caution">
    <text evidence="3">The sequence shown here is derived from an EMBL/GenBank/DDBJ whole genome shotgun (WGS) entry which is preliminary data.</text>
</comment>
<dbReference type="GO" id="GO:0019787">
    <property type="term" value="F:ubiquitin-like protein transferase activity"/>
    <property type="evidence" value="ECO:0007669"/>
    <property type="project" value="InterPro"/>
</dbReference>
<dbReference type="OMA" id="LVHPCDT"/>
<dbReference type="OrthoDB" id="238398at2759"/>
<keyword evidence="2" id="KW-0072">Autophagy</keyword>
<dbReference type="AlphaFoldDB" id="A0A3R7KLN3"/>
<keyword evidence="1" id="KW-0833">Ubl conjugation pathway</keyword>
<name>A0A3R7KLN3_TRYRA</name>
<dbReference type="EMBL" id="MKGL01000176">
    <property type="protein sequence ID" value="RNF04021.1"/>
    <property type="molecule type" value="Genomic_DNA"/>
</dbReference>
<evidence type="ECO:0000256" key="1">
    <source>
        <dbReference type="ARBA" id="ARBA00022786"/>
    </source>
</evidence>
<evidence type="ECO:0000256" key="2">
    <source>
        <dbReference type="ARBA" id="ARBA00023006"/>
    </source>
</evidence>
<dbReference type="InterPro" id="IPR007135">
    <property type="entry name" value="Atg3/Atg10"/>
</dbReference>
<keyword evidence="4" id="KW-1185">Reference proteome</keyword>